<dbReference type="InterPro" id="IPR036390">
    <property type="entry name" value="WH_DNA-bd_sf"/>
</dbReference>
<dbReference type="HOGENOM" id="CLU_083287_12_4_9"/>
<accession>A8RCK2</accession>
<dbReference type="PROSITE" id="PS01117">
    <property type="entry name" value="HTH_MARR_1"/>
    <property type="match status" value="1"/>
</dbReference>
<dbReference type="PANTHER" id="PTHR33164">
    <property type="entry name" value="TRANSCRIPTIONAL REGULATOR, MARR FAMILY"/>
    <property type="match status" value="1"/>
</dbReference>
<dbReference type="Pfam" id="PF01047">
    <property type="entry name" value="MarR"/>
    <property type="match status" value="1"/>
</dbReference>
<evidence type="ECO:0000256" key="3">
    <source>
        <dbReference type="ARBA" id="ARBA00023163"/>
    </source>
</evidence>
<evidence type="ECO:0000256" key="2">
    <source>
        <dbReference type="ARBA" id="ARBA00023125"/>
    </source>
</evidence>
<name>A8RCK2_9FIRM</name>
<sequence>MKQVEEMEIVRRLYHVVNRMRKQGLQRVQEKKTPHPVAAREIMILDAIEQNQKPMKMNDISTHFNITPAAVSQVMKHLEKKEWIERVIFEDDRRSVYIRVSEKGKEALEENEQHMIQNLLGFIEWIGEEDAQALIRIMEKAAVYVEKKGDRKCQS</sequence>
<dbReference type="InterPro" id="IPR023187">
    <property type="entry name" value="Tscrpt_reg_MarR-type_CS"/>
</dbReference>
<dbReference type="InterPro" id="IPR036388">
    <property type="entry name" value="WH-like_DNA-bd_sf"/>
</dbReference>
<dbReference type="GO" id="GO:0003700">
    <property type="term" value="F:DNA-binding transcription factor activity"/>
    <property type="evidence" value="ECO:0007669"/>
    <property type="project" value="InterPro"/>
</dbReference>
<comment type="caution">
    <text evidence="5">The sequence shown here is derived from an EMBL/GenBank/DDBJ whole genome shotgun (WGS) entry which is preliminary data.</text>
</comment>
<keyword evidence="3" id="KW-0804">Transcription</keyword>
<dbReference type="eggNOG" id="COG1846">
    <property type="taxonomic scope" value="Bacteria"/>
</dbReference>
<dbReference type="PANTHER" id="PTHR33164:SF89">
    <property type="entry name" value="MARR FAMILY REGULATORY PROTEIN"/>
    <property type="match status" value="1"/>
</dbReference>
<dbReference type="InterPro" id="IPR039422">
    <property type="entry name" value="MarR/SlyA-like"/>
</dbReference>
<evidence type="ECO:0000313" key="5">
    <source>
        <dbReference type="EMBL" id="EDP10824.1"/>
    </source>
</evidence>
<evidence type="ECO:0000259" key="4">
    <source>
        <dbReference type="PROSITE" id="PS50995"/>
    </source>
</evidence>
<reference evidence="5 6" key="2">
    <citation type="submission" date="2007-09" db="EMBL/GenBank/DDBJ databases">
        <authorList>
            <person name="Fulton L."/>
            <person name="Clifton S."/>
            <person name="Fulton B."/>
            <person name="Xu J."/>
            <person name="Minx P."/>
            <person name="Pepin K.H."/>
            <person name="Johnson M."/>
            <person name="Thiruvilangam P."/>
            <person name="Bhonagiri V."/>
            <person name="Nash W.E."/>
            <person name="Mardis E.R."/>
            <person name="Wilson R.K."/>
        </authorList>
    </citation>
    <scope>NUCLEOTIDE SEQUENCE [LARGE SCALE GENOMIC DNA]</scope>
    <source>
        <strain evidence="5 6">DSM 3991</strain>
    </source>
</reference>
<dbReference type="EMBL" id="ABAW02000021">
    <property type="protein sequence ID" value="EDP10824.1"/>
    <property type="molecule type" value="Genomic_DNA"/>
</dbReference>
<dbReference type="SUPFAM" id="SSF46785">
    <property type="entry name" value="Winged helix' DNA-binding domain"/>
    <property type="match status" value="1"/>
</dbReference>
<protein>
    <submittedName>
        <fullName evidence="5">Transcriptional regulator, MarR family</fullName>
    </submittedName>
</protein>
<dbReference type="PROSITE" id="PS50995">
    <property type="entry name" value="HTH_MARR_2"/>
    <property type="match status" value="1"/>
</dbReference>
<organism evidence="5 6">
    <name type="scientific">Amedibacillus dolichus DSM 3991</name>
    <dbReference type="NCBI Taxonomy" id="428127"/>
    <lineage>
        <taxon>Bacteria</taxon>
        <taxon>Bacillati</taxon>
        <taxon>Bacillota</taxon>
        <taxon>Erysipelotrichia</taxon>
        <taxon>Erysipelotrichales</taxon>
        <taxon>Erysipelotrichaceae</taxon>
        <taxon>Amedibacillus</taxon>
    </lineage>
</organism>
<reference evidence="5 6" key="1">
    <citation type="submission" date="2007-09" db="EMBL/GenBank/DDBJ databases">
        <title>Draft genome sequence of Eubacterium dolichum (DSM 3991).</title>
        <authorList>
            <person name="Sudarsanam P."/>
            <person name="Ley R."/>
            <person name="Guruge J."/>
            <person name="Turnbaugh P.J."/>
            <person name="Mahowald M."/>
            <person name="Liep D."/>
            <person name="Gordon J."/>
        </authorList>
    </citation>
    <scope>NUCLEOTIDE SEQUENCE [LARGE SCALE GENOMIC DNA]</scope>
    <source>
        <strain evidence="5 6">DSM 3991</strain>
    </source>
</reference>
<evidence type="ECO:0000313" key="6">
    <source>
        <dbReference type="Proteomes" id="UP000004090"/>
    </source>
</evidence>
<keyword evidence="1" id="KW-0805">Transcription regulation</keyword>
<evidence type="ECO:0000256" key="1">
    <source>
        <dbReference type="ARBA" id="ARBA00023015"/>
    </source>
</evidence>
<dbReference type="SMART" id="SM00347">
    <property type="entry name" value="HTH_MARR"/>
    <property type="match status" value="1"/>
</dbReference>
<dbReference type="STRING" id="428127.EUBDOL_01423"/>
<dbReference type="Gene3D" id="1.10.10.10">
    <property type="entry name" value="Winged helix-like DNA-binding domain superfamily/Winged helix DNA-binding domain"/>
    <property type="match status" value="1"/>
</dbReference>
<dbReference type="AlphaFoldDB" id="A8RCK2"/>
<keyword evidence="2" id="KW-0238">DNA-binding</keyword>
<dbReference type="GO" id="GO:0003677">
    <property type="term" value="F:DNA binding"/>
    <property type="evidence" value="ECO:0007669"/>
    <property type="project" value="UniProtKB-KW"/>
</dbReference>
<dbReference type="GO" id="GO:0006950">
    <property type="term" value="P:response to stress"/>
    <property type="evidence" value="ECO:0007669"/>
    <property type="project" value="TreeGrafter"/>
</dbReference>
<dbReference type="InterPro" id="IPR000835">
    <property type="entry name" value="HTH_MarR-typ"/>
</dbReference>
<gene>
    <name evidence="5" type="ORF">EUBDOL_01423</name>
</gene>
<feature type="domain" description="HTH marR-type" evidence="4">
    <location>
        <begin position="6"/>
        <end position="143"/>
    </location>
</feature>
<proteinExistence type="predicted"/>
<dbReference type="Proteomes" id="UP000004090">
    <property type="component" value="Unassembled WGS sequence"/>
</dbReference>